<keyword evidence="1" id="KW-0812">Transmembrane</keyword>
<keyword evidence="1" id="KW-1133">Transmembrane helix</keyword>
<proteinExistence type="predicted"/>
<sequence length="48" mass="5767">PRRPASSRKLMERTLDFFSEKTFLHFTAAVFAWTQLKLFIFSLLHYNC</sequence>
<feature type="transmembrane region" description="Helical" evidence="1">
    <location>
        <begin position="23"/>
        <end position="46"/>
    </location>
</feature>
<name>A0A096MA64_POEFO</name>
<dbReference type="Proteomes" id="UP000028760">
    <property type="component" value="Unassembled WGS sequence"/>
</dbReference>
<reference evidence="2" key="2">
    <citation type="submission" date="2025-08" db="UniProtKB">
        <authorList>
            <consortium name="Ensembl"/>
        </authorList>
    </citation>
    <scope>IDENTIFICATION</scope>
</reference>
<evidence type="ECO:0000313" key="3">
    <source>
        <dbReference type="Proteomes" id="UP000028760"/>
    </source>
</evidence>
<protein>
    <submittedName>
        <fullName evidence="2">Uncharacterized protein</fullName>
    </submittedName>
</protein>
<dbReference type="AlphaFoldDB" id="A0A096MA64"/>
<evidence type="ECO:0000313" key="2">
    <source>
        <dbReference type="Ensembl" id="ENSPFOP00000028305.1"/>
    </source>
</evidence>
<reference evidence="3" key="1">
    <citation type="submission" date="2013-10" db="EMBL/GenBank/DDBJ databases">
        <authorList>
            <person name="Schartl M."/>
            <person name="Warren W."/>
        </authorList>
    </citation>
    <scope>NUCLEOTIDE SEQUENCE [LARGE SCALE GENOMIC DNA]</scope>
    <source>
        <strain evidence="3">female</strain>
    </source>
</reference>
<dbReference type="EMBL" id="AYCK01008698">
    <property type="status" value="NOT_ANNOTATED_CDS"/>
    <property type="molecule type" value="Genomic_DNA"/>
</dbReference>
<accession>A0A096MA64</accession>
<evidence type="ECO:0000256" key="1">
    <source>
        <dbReference type="SAM" id="Phobius"/>
    </source>
</evidence>
<organism evidence="2 3">
    <name type="scientific">Poecilia formosa</name>
    <name type="common">Amazon molly</name>
    <name type="synonym">Limia formosa</name>
    <dbReference type="NCBI Taxonomy" id="48698"/>
    <lineage>
        <taxon>Eukaryota</taxon>
        <taxon>Metazoa</taxon>
        <taxon>Chordata</taxon>
        <taxon>Craniata</taxon>
        <taxon>Vertebrata</taxon>
        <taxon>Euteleostomi</taxon>
        <taxon>Actinopterygii</taxon>
        <taxon>Neopterygii</taxon>
        <taxon>Teleostei</taxon>
        <taxon>Neoteleostei</taxon>
        <taxon>Acanthomorphata</taxon>
        <taxon>Ovalentaria</taxon>
        <taxon>Atherinomorphae</taxon>
        <taxon>Cyprinodontiformes</taxon>
        <taxon>Poeciliidae</taxon>
        <taxon>Poeciliinae</taxon>
        <taxon>Poecilia</taxon>
    </lineage>
</organism>
<keyword evidence="3" id="KW-1185">Reference proteome</keyword>
<dbReference type="Ensembl" id="ENSPFOT00000025087.1">
    <property type="protein sequence ID" value="ENSPFOP00000028305.1"/>
    <property type="gene ID" value="ENSPFOG00000022886.1"/>
</dbReference>
<reference evidence="2" key="3">
    <citation type="submission" date="2025-09" db="UniProtKB">
        <authorList>
            <consortium name="Ensembl"/>
        </authorList>
    </citation>
    <scope>IDENTIFICATION</scope>
</reference>
<keyword evidence="1" id="KW-0472">Membrane</keyword>